<keyword evidence="3" id="KW-1185">Reference proteome</keyword>
<comment type="caution">
    <text evidence="2">The sequence shown here is derived from an EMBL/GenBank/DDBJ whole genome shotgun (WGS) entry which is preliminary data.</text>
</comment>
<evidence type="ECO:0000313" key="3">
    <source>
        <dbReference type="Proteomes" id="UP001546774"/>
    </source>
</evidence>
<reference evidence="2" key="1">
    <citation type="submission" date="2024-03" db="EMBL/GenBank/DDBJ databases">
        <title>Human intestinal bacterial collection.</title>
        <authorList>
            <person name="Pauvert C."/>
            <person name="Hitch T.C.A."/>
            <person name="Clavel T."/>
        </authorList>
    </citation>
    <scope>NUCLEOTIDE SEQUENCE [LARGE SCALE GENOMIC DNA]</scope>
    <source>
        <strain evidence="2">CLA-AA-H89B</strain>
    </source>
</reference>
<organism evidence="2 3">
    <name type="scientific">Lachnospira intestinalis</name>
    <dbReference type="NCBI Taxonomy" id="3133158"/>
    <lineage>
        <taxon>Bacteria</taxon>
        <taxon>Bacillati</taxon>
        <taxon>Bacillota</taxon>
        <taxon>Clostridia</taxon>
        <taxon>Lachnospirales</taxon>
        <taxon>Lachnospiraceae</taxon>
        <taxon>Lachnospira</taxon>
    </lineage>
</organism>
<dbReference type="Gene3D" id="1.20.120.160">
    <property type="entry name" value="HPT domain"/>
    <property type="match status" value="1"/>
</dbReference>
<gene>
    <name evidence="2" type="ORF">WMO37_03790</name>
</gene>
<dbReference type="Proteomes" id="UP001546774">
    <property type="component" value="Unassembled WGS sequence"/>
</dbReference>
<dbReference type="InterPro" id="IPR036641">
    <property type="entry name" value="HPT_dom_sf"/>
</dbReference>
<dbReference type="Pfam" id="PF01627">
    <property type="entry name" value="Hpt"/>
    <property type="match status" value="1"/>
</dbReference>
<evidence type="ECO:0000313" key="2">
    <source>
        <dbReference type="EMBL" id="MEQ2554139.1"/>
    </source>
</evidence>
<feature type="domain" description="HPt" evidence="1">
    <location>
        <begin position="41"/>
        <end position="110"/>
    </location>
</feature>
<dbReference type="SUPFAM" id="SSF47226">
    <property type="entry name" value="Histidine-containing phosphotransfer domain, HPT domain"/>
    <property type="match status" value="1"/>
</dbReference>
<accession>A0ABV1H386</accession>
<evidence type="ECO:0000259" key="1">
    <source>
        <dbReference type="Pfam" id="PF01627"/>
    </source>
</evidence>
<dbReference type="EMBL" id="JBBMFS010000002">
    <property type="protein sequence ID" value="MEQ2554139.1"/>
    <property type="molecule type" value="Genomic_DNA"/>
</dbReference>
<dbReference type="InterPro" id="IPR008207">
    <property type="entry name" value="Sig_transdc_His_kin_Hpt_dom"/>
</dbReference>
<name>A0ABV1H386_9FIRM</name>
<protein>
    <submittedName>
        <fullName evidence="2">Hpt domain-containing protein</fullName>
    </submittedName>
</protein>
<proteinExistence type="predicted"/>
<sequence length="121" mass="13449">MKDTARTVLTEAGINVDTALKRFLDDEEMYFEFLNSFVEDTLMSRLKQAVQNGSVDDAFEAAHALKGLCANLSIDSMSKMIVPMVEILRGRSMEGIPEDFKGLSQTYENVCTAITKVCTVQ</sequence>